<feature type="region of interest" description="Disordered" evidence="1">
    <location>
        <begin position="96"/>
        <end position="171"/>
    </location>
</feature>
<feature type="region of interest" description="Disordered" evidence="1">
    <location>
        <begin position="329"/>
        <end position="395"/>
    </location>
</feature>
<dbReference type="AlphaFoldDB" id="K1Q314"/>
<evidence type="ECO:0000256" key="1">
    <source>
        <dbReference type="SAM" id="MobiDB-lite"/>
    </source>
</evidence>
<dbReference type="EMBL" id="JH818141">
    <property type="protein sequence ID" value="EKC28318.1"/>
    <property type="molecule type" value="Genomic_DNA"/>
</dbReference>
<accession>K1Q314</accession>
<dbReference type="HOGENOM" id="CLU_042100_0_0_1"/>
<name>K1Q314_MAGGI</name>
<dbReference type="InParanoid" id="K1Q314"/>
<evidence type="ECO:0000313" key="2">
    <source>
        <dbReference type="EMBL" id="EKC28318.1"/>
    </source>
</evidence>
<feature type="compositionally biased region" description="Polar residues" evidence="1">
    <location>
        <begin position="368"/>
        <end position="383"/>
    </location>
</feature>
<feature type="region of interest" description="Disordered" evidence="1">
    <location>
        <begin position="260"/>
        <end position="287"/>
    </location>
</feature>
<reference evidence="2" key="1">
    <citation type="journal article" date="2012" name="Nature">
        <title>The oyster genome reveals stress adaptation and complexity of shell formation.</title>
        <authorList>
            <person name="Zhang G."/>
            <person name="Fang X."/>
            <person name="Guo X."/>
            <person name="Li L."/>
            <person name="Luo R."/>
            <person name="Xu F."/>
            <person name="Yang P."/>
            <person name="Zhang L."/>
            <person name="Wang X."/>
            <person name="Qi H."/>
            <person name="Xiong Z."/>
            <person name="Que H."/>
            <person name="Xie Y."/>
            <person name="Holland P.W."/>
            <person name="Paps J."/>
            <person name="Zhu Y."/>
            <person name="Wu F."/>
            <person name="Chen Y."/>
            <person name="Wang J."/>
            <person name="Peng C."/>
            <person name="Meng J."/>
            <person name="Yang L."/>
            <person name="Liu J."/>
            <person name="Wen B."/>
            <person name="Zhang N."/>
            <person name="Huang Z."/>
            <person name="Zhu Q."/>
            <person name="Feng Y."/>
            <person name="Mount A."/>
            <person name="Hedgecock D."/>
            <person name="Xu Z."/>
            <person name="Liu Y."/>
            <person name="Domazet-Loso T."/>
            <person name="Du Y."/>
            <person name="Sun X."/>
            <person name="Zhang S."/>
            <person name="Liu B."/>
            <person name="Cheng P."/>
            <person name="Jiang X."/>
            <person name="Li J."/>
            <person name="Fan D."/>
            <person name="Wang W."/>
            <person name="Fu W."/>
            <person name="Wang T."/>
            <person name="Wang B."/>
            <person name="Zhang J."/>
            <person name="Peng Z."/>
            <person name="Li Y."/>
            <person name="Li N."/>
            <person name="Wang J."/>
            <person name="Chen M."/>
            <person name="He Y."/>
            <person name="Tan F."/>
            <person name="Song X."/>
            <person name="Zheng Q."/>
            <person name="Huang R."/>
            <person name="Yang H."/>
            <person name="Du X."/>
            <person name="Chen L."/>
            <person name="Yang M."/>
            <person name="Gaffney P.M."/>
            <person name="Wang S."/>
            <person name="Luo L."/>
            <person name="She Z."/>
            <person name="Ming Y."/>
            <person name="Huang W."/>
            <person name="Zhang S."/>
            <person name="Huang B."/>
            <person name="Zhang Y."/>
            <person name="Qu T."/>
            <person name="Ni P."/>
            <person name="Miao G."/>
            <person name="Wang J."/>
            <person name="Wang Q."/>
            <person name="Steinberg C.E."/>
            <person name="Wang H."/>
            <person name="Li N."/>
            <person name="Qian L."/>
            <person name="Zhang G."/>
            <person name="Li Y."/>
            <person name="Yang H."/>
            <person name="Liu X."/>
            <person name="Wang J."/>
            <person name="Yin Y."/>
            <person name="Wang J."/>
        </authorList>
    </citation>
    <scope>NUCLEOTIDE SEQUENCE [LARGE SCALE GENOMIC DNA]</scope>
    <source>
        <strain evidence="2">05x7-T-G4-1.051#20</strain>
    </source>
</reference>
<proteinExistence type="predicted"/>
<gene>
    <name evidence="2" type="ORF">CGI_10021627</name>
</gene>
<feature type="compositionally biased region" description="Polar residues" evidence="1">
    <location>
        <begin position="155"/>
        <end position="164"/>
    </location>
</feature>
<organism evidence="2">
    <name type="scientific">Magallana gigas</name>
    <name type="common">Pacific oyster</name>
    <name type="synonym">Crassostrea gigas</name>
    <dbReference type="NCBI Taxonomy" id="29159"/>
    <lineage>
        <taxon>Eukaryota</taxon>
        <taxon>Metazoa</taxon>
        <taxon>Spiralia</taxon>
        <taxon>Lophotrochozoa</taxon>
        <taxon>Mollusca</taxon>
        <taxon>Bivalvia</taxon>
        <taxon>Autobranchia</taxon>
        <taxon>Pteriomorphia</taxon>
        <taxon>Ostreida</taxon>
        <taxon>Ostreoidea</taxon>
        <taxon>Ostreidae</taxon>
        <taxon>Magallana</taxon>
    </lineage>
</organism>
<sequence length="395" mass="43007">MSAGFILNNLREEFNRRCLIVRGFPPNTNQQVVNSIFQGQCRRIQQKDETTWLILFHNPQQIGFFLYPGNVIGPGNVPLQVTQSTVSDIPDSWLQEQDDQNNQAGPLSQGNPPQGYLAYPGQGNQSNTLFSPPPTSQGQYPHNSQNIPYFPGHGQQYNPPTGTPSKIPLGDGPQVVPTDPTSYKSPLEPTFYMNYPNVSMPGPQMRPPDHTSNQSSFEPTIYVNAPSMPMPGPISSAPPPYENHDFAPQVPPRIPARKSLGFQNEAGGGSGGVQSTSIGSVMRGSDDADSMIQRRQVTMGHGQHFDPMAQKHQMNPTLYQNYPSGVSMAQPVTSAPPPYETHSFNAPQLPSKSPSKLSPREARGGGQSSSVENLNKSSDSAPVSQIAKVFPNFNV</sequence>
<feature type="compositionally biased region" description="Low complexity" evidence="1">
    <location>
        <begin position="347"/>
        <end position="357"/>
    </location>
</feature>
<protein>
    <submittedName>
        <fullName evidence="2">Uncharacterized protein</fullName>
    </submittedName>
</protein>
<feature type="compositionally biased region" description="Polar residues" evidence="1">
    <location>
        <begin position="122"/>
        <end position="147"/>
    </location>
</feature>
<feature type="compositionally biased region" description="Polar residues" evidence="1">
    <location>
        <begin position="100"/>
        <end position="112"/>
    </location>
</feature>